<keyword evidence="2" id="KW-1185">Reference proteome</keyword>
<evidence type="ECO:0000313" key="2">
    <source>
        <dbReference type="Proteomes" id="UP000834106"/>
    </source>
</evidence>
<dbReference type="AlphaFoldDB" id="A0AAD2ECZ3"/>
<sequence>MDRRTLTMNWDGLGENDDDDRFFESYERMSLVLTVPVSDNDDGTSFVSIFSSLSFRPSRSLDEAAEPGDIKEQWKRHLEVMDLASNKDCETRHIQLRLSNFKKGSG</sequence>
<name>A0AAD2ECZ3_9LAMI</name>
<evidence type="ECO:0000313" key="1">
    <source>
        <dbReference type="EMBL" id="CAI9783250.1"/>
    </source>
</evidence>
<proteinExistence type="predicted"/>
<protein>
    <submittedName>
        <fullName evidence="1">Uncharacterized protein</fullName>
    </submittedName>
</protein>
<gene>
    <name evidence="1" type="ORF">FPE_LOCUS30680</name>
</gene>
<dbReference type="Proteomes" id="UP000834106">
    <property type="component" value="Chromosome 19"/>
</dbReference>
<dbReference type="EMBL" id="OU503054">
    <property type="protein sequence ID" value="CAI9783250.1"/>
    <property type="molecule type" value="Genomic_DNA"/>
</dbReference>
<accession>A0AAD2ECZ3</accession>
<reference evidence="1" key="1">
    <citation type="submission" date="2023-05" db="EMBL/GenBank/DDBJ databases">
        <authorList>
            <person name="Huff M."/>
        </authorList>
    </citation>
    <scope>NUCLEOTIDE SEQUENCE</scope>
</reference>
<organism evidence="1 2">
    <name type="scientific">Fraxinus pennsylvanica</name>
    <dbReference type="NCBI Taxonomy" id="56036"/>
    <lineage>
        <taxon>Eukaryota</taxon>
        <taxon>Viridiplantae</taxon>
        <taxon>Streptophyta</taxon>
        <taxon>Embryophyta</taxon>
        <taxon>Tracheophyta</taxon>
        <taxon>Spermatophyta</taxon>
        <taxon>Magnoliopsida</taxon>
        <taxon>eudicotyledons</taxon>
        <taxon>Gunneridae</taxon>
        <taxon>Pentapetalae</taxon>
        <taxon>asterids</taxon>
        <taxon>lamiids</taxon>
        <taxon>Lamiales</taxon>
        <taxon>Oleaceae</taxon>
        <taxon>Oleeae</taxon>
        <taxon>Fraxinus</taxon>
    </lineage>
</organism>